<sequence>IKHVTGIPHSPTGQAVIERTHRVLKDYLAKQKTKITDPVQRLHMVLFTLNYLCLTEGREEPPVIIHHSTIKVGRPQSLPNFYVKYRDSKTGMWEGP</sequence>
<dbReference type="Proteomes" id="UP000576729">
    <property type="component" value="Unassembled WGS sequence"/>
</dbReference>
<evidence type="ECO:0000313" key="8">
    <source>
        <dbReference type="EMBL" id="NXY61027.1"/>
    </source>
</evidence>
<dbReference type="EMBL" id="VWPU01013269">
    <property type="protein sequence ID" value="NXY61027.1"/>
    <property type="molecule type" value="Genomic_DNA"/>
</dbReference>
<evidence type="ECO:0000256" key="4">
    <source>
        <dbReference type="ARBA" id="ARBA00022759"/>
    </source>
</evidence>
<comment type="caution">
    <text evidence="8">The sequence shown here is derived from an EMBL/GenBank/DDBJ whole genome shotgun (WGS) entry which is preliminary data.</text>
</comment>
<keyword evidence="6" id="KW-0695">RNA-directed DNA polymerase</keyword>
<dbReference type="PANTHER" id="PTHR41694">
    <property type="entry name" value="ENDOGENOUS RETROVIRUS GROUP K MEMBER POL PROTEIN"/>
    <property type="match status" value="1"/>
</dbReference>
<dbReference type="Gene3D" id="3.30.420.10">
    <property type="entry name" value="Ribonuclease H-like superfamily/Ribonuclease H"/>
    <property type="match status" value="1"/>
</dbReference>
<dbReference type="InterPro" id="IPR036397">
    <property type="entry name" value="RNaseH_sf"/>
</dbReference>
<evidence type="ECO:0000256" key="6">
    <source>
        <dbReference type="ARBA" id="ARBA00022918"/>
    </source>
</evidence>
<proteinExistence type="predicted"/>
<evidence type="ECO:0000256" key="1">
    <source>
        <dbReference type="ARBA" id="ARBA00022679"/>
    </source>
</evidence>
<dbReference type="InterPro" id="IPR012337">
    <property type="entry name" value="RNaseH-like_sf"/>
</dbReference>
<organism evidence="8 9">
    <name type="scientific">Callaeas wilsoni</name>
    <name type="common">North Island kokako</name>
    <dbReference type="NCBI Taxonomy" id="1347786"/>
    <lineage>
        <taxon>Eukaryota</taxon>
        <taxon>Metazoa</taxon>
        <taxon>Chordata</taxon>
        <taxon>Craniata</taxon>
        <taxon>Vertebrata</taxon>
        <taxon>Euteleostomi</taxon>
        <taxon>Archelosauria</taxon>
        <taxon>Archosauria</taxon>
        <taxon>Dinosauria</taxon>
        <taxon>Saurischia</taxon>
        <taxon>Theropoda</taxon>
        <taxon>Coelurosauria</taxon>
        <taxon>Aves</taxon>
        <taxon>Neognathae</taxon>
        <taxon>Neoaves</taxon>
        <taxon>Telluraves</taxon>
        <taxon>Australaves</taxon>
        <taxon>Passeriformes</taxon>
        <taxon>Corvoidea</taxon>
        <taxon>Callaeidae</taxon>
        <taxon>Callaeas</taxon>
    </lineage>
</organism>
<dbReference type="PANTHER" id="PTHR41694:SF3">
    <property type="entry name" value="RNA-DIRECTED DNA POLYMERASE-RELATED"/>
    <property type="match status" value="1"/>
</dbReference>
<evidence type="ECO:0000256" key="5">
    <source>
        <dbReference type="ARBA" id="ARBA00022801"/>
    </source>
</evidence>
<keyword evidence="1" id="KW-0808">Transferase</keyword>
<gene>
    <name evidence="8" type="primary">Ervk19_1</name>
    <name evidence="8" type="ORF">CALWIL_R15118</name>
</gene>
<dbReference type="InterPro" id="IPR001584">
    <property type="entry name" value="Integrase_cat-core"/>
</dbReference>
<keyword evidence="2" id="KW-0548">Nucleotidyltransferase</keyword>
<evidence type="ECO:0000259" key="7">
    <source>
        <dbReference type="PROSITE" id="PS50994"/>
    </source>
</evidence>
<dbReference type="GO" id="GO:0004519">
    <property type="term" value="F:endonuclease activity"/>
    <property type="evidence" value="ECO:0007669"/>
    <property type="project" value="UniProtKB-KW"/>
</dbReference>
<dbReference type="GO" id="GO:0016787">
    <property type="term" value="F:hydrolase activity"/>
    <property type="evidence" value="ECO:0007669"/>
    <property type="project" value="UniProtKB-KW"/>
</dbReference>
<dbReference type="GO" id="GO:0015074">
    <property type="term" value="P:DNA integration"/>
    <property type="evidence" value="ECO:0007669"/>
    <property type="project" value="InterPro"/>
</dbReference>
<evidence type="ECO:0000256" key="2">
    <source>
        <dbReference type="ARBA" id="ARBA00022695"/>
    </source>
</evidence>
<accession>A0A7L4L6X6</accession>
<keyword evidence="5" id="KW-0378">Hydrolase</keyword>
<keyword evidence="3" id="KW-0540">Nuclease</keyword>
<feature type="non-terminal residue" evidence="8">
    <location>
        <position position="96"/>
    </location>
</feature>
<dbReference type="GO" id="GO:0035613">
    <property type="term" value="F:RNA stem-loop binding"/>
    <property type="evidence" value="ECO:0007669"/>
    <property type="project" value="TreeGrafter"/>
</dbReference>
<dbReference type="AlphaFoldDB" id="A0A7L4L6X6"/>
<protein>
    <submittedName>
        <fullName evidence="8">POK19 protein</fullName>
    </submittedName>
</protein>
<name>A0A7L4L6X6_9CORV</name>
<feature type="non-terminal residue" evidence="8">
    <location>
        <position position="1"/>
    </location>
</feature>
<dbReference type="SUPFAM" id="SSF53098">
    <property type="entry name" value="Ribonuclease H-like"/>
    <property type="match status" value="1"/>
</dbReference>
<evidence type="ECO:0000313" key="9">
    <source>
        <dbReference type="Proteomes" id="UP000576729"/>
    </source>
</evidence>
<dbReference type="GO" id="GO:0003964">
    <property type="term" value="F:RNA-directed DNA polymerase activity"/>
    <property type="evidence" value="ECO:0007669"/>
    <property type="project" value="UniProtKB-KW"/>
</dbReference>
<evidence type="ECO:0000256" key="3">
    <source>
        <dbReference type="ARBA" id="ARBA00022722"/>
    </source>
</evidence>
<keyword evidence="4" id="KW-0255">Endonuclease</keyword>
<feature type="domain" description="Integrase catalytic" evidence="7">
    <location>
        <begin position="1"/>
        <end position="70"/>
    </location>
</feature>
<keyword evidence="9" id="KW-1185">Reference proteome</keyword>
<reference evidence="8 9" key="1">
    <citation type="submission" date="2019-09" db="EMBL/GenBank/DDBJ databases">
        <title>Bird 10,000 Genomes (B10K) Project - Family phase.</title>
        <authorList>
            <person name="Zhang G."/>
        </authorList>
    </citation>
    <scope>NUCLEOTIDE SEQUENCE [LARGE SCALE GENOMIC DNA]</scope>
    <source>
        <strain evidence="8">B10K-OTA-212792</strain>
        <tissue evidence="8">Blood</tissue>
    </source>
</reference>
<dbReference type="PROSITE" id="PS50994">
    <property type="entry name" value="INTEGRASE"/>
    <property type="match status" value="1"/>
</dbReference>